<dbReference type="RefSeq" id="WP_039713296.1">
    <property type="nucleotide sequence ID" value="NZ_JTJC03000003.1"/>
</dbReference>
<dbReference type="EMBL" id="JTJC03000003">
    <property type="protein sequence ID" value="NHC35761.1"/>
    <property type="molecule type" value="Genomic_DNA"/>
</dbReference>
<sequence>MIAFEVYLNGEKLCTAGLRDLSVLTAILNWRQRQADASTANPEEIDAEDLRLYVGGMLNIAEGSREFLRWLDLNLEVGDEITIKIADANTVDMPIRREKVELNFSPRK</sequence>
<organism evidence="1 2">
    <name type="scientific">Scytonema millei VB511283</name>
    <dbReference type="NCBI Taxonomy" id="1245923"/>
    <lineage>
        <taxon>Bacteria</taxon>
        <taxon>Bacillati</taxon>
        <taxon>Cyanobacteriota</taxon>
        <taxon>Cyanophyceae</taxon>
        <taxon>Nostocales</taxon>
        <taxon>Scytonemataceae</taxon>
        <taxon>Scytonema</taxon>
    </lineage>
</organism>
<accession>A0A9X5I594</accession>
<comment type="caution">
    <text evidence="1">The sequence shown here is derived from an EMBL/GenBank/DDBJ whole genome shotgun (WGS) entry which is preliminary data.</text>
</comment>
<proteinExistence type="predicted"/>
<protein>
    <submittedName>
        <fullName evidence="1">Uncharacterized protein</fullName>
    </submittedName>
</protein>
<dbReference type="OrthoDB" id="583182at2"/>
<keyword evidence="2" id="KW-1185">Reference proteome</keyword>
<dbReference type="Proteomes" id="UP000031532">
    <property type="component" value="Unassembled WGS sequence"/>
</dbReference>
<reference evidence="1 2" key="1">
    <citation type="journal article" date="2015" name="Genome Announc.">
        <title>Draft Genome Sequence of the Terrestrial Cyanobacterium Scytonema millei VB511283, Isolated from Eastern India.</title>
        <authorList>
            <person name="Sen D."/>
            <person name="Chandrababunaidu M.M."/>
            <person name="Singh D."/>
            <person name="Sanghi N."/>
            <person name="Ghorai A."/>
            <person name="Mishra G.P."/>
            <person name="Madduluri M."/>
            <person name="Adhikary S.P."/>
            <person name="Tripathy S."/>
        </authorList>
    </citation>
    <scope>NUCLEOTIDE SEQUENCE [LARGE SCALE GENOMIC DNA]</scope>
    <source>
        <strain evidence="1 2">VB511283</strain>
    </source>
</reference>
<name>A0A9X5I594_9CYAN</name>
<evidence type="ECO:0000313" key="2">
    <source>
        <dbReference type="Proteomes" id="UP000031532"/>
    </source>
</evidence>
<evidence type="ECO:0000313" key="1">
    <source>
        <dbReference type="EMBL" id="NHC35761.1"/>
    </source>
</evidence>
<dbReference type="AlphaFoldDB" id="A0A9X5I594"/>
<gene>
    <name evidence="1" type="ORF">QH73_0014045</name>
</gene>